<keyword evidence="2" id="KW-1185">Reference proteome</keyword>
<dbReference type="OrthoDB" id="9398329at2759"/>
<dbReference type="STRING" id="151549.A0A4C1ZS00"/>
<protein>
    <submittedName>
        <fullName evidence="1">Uncharacterized protein</fullName>
    </submittedName>
</protein>
<comment type="caution">
    <text evidence="1">The sequence shown here is derived from an EMBL/GenBank/DDBJ whole genome shotgun (WGS) entry which is preliminary data.</text>
</comment>
<evidence type="ECO:0000313" key="1">
    <source>
        <dbReference type="EMBL" id="GBP89759.1"/>
    </source>
</evidence>
<dbReference type="AlphaFoldDB" id="A0A4C1ZS00"/>
<gene>
    <name evidence="1" type="ORF">EVAR_44636_1</name>
</gene>
<reference evidence="1 2" key="1">
    <citation type="journal article" date="2019" name="Commun. Biol.">
        <title>The bagworm genome reveals a unique fibroin gene that provides high tensile strength.</title>
        <authorList>
            <person name="Kono N."/>
            <person name="Nakamura H."/>
            <person name="Ohtoshi R."/>
            <person name="Tomita M."/>
            <person name="Numata K."/>
            <person name="Arakawa K."/>
        </authorList>
    </citation>
    <scope>NUCLEOTIDE SEQUENCE [LARGE SCALE GENOMIC DNA]</scope>
</reference>
<accession>A0A4C1ZS00</accession>
<sequence length="381" mass="41089">MPKDPGSVLEGPDLVCSRTQSLSARAPLRIIYDFIQIYSEGKRAHEPTESSRALLPADIRNPRGQLERCDWPLCRRRLAGRQLYAFDCLSYSNNRVFGIGCPLSARSRLAGVWPDDIRASYVIRRRLHFEDYNTMSRFRTTTRDFDAEGNETLVRHHSPRCRAELGAAAGADARADAGSGANARTAADTGAGGALASDRTLAVERTLALRQTLARAPTQGRTDIVATAVERGQARMQVLAHEQALARERMLALQRMLTRERALASNRALAGADAGAAAGASPGEGAGAGVDARARVDTATGANADGGATSLPLQFKDTCIVSVVGHCIFSISLIRGHGSRRDEQKQTQHGRTVPFSKSLGALQTALRFCCVVDKVIRLTLL</sequence>
<dbReference type="Proteomes" id="UP000299102">
    <property type="component" value="Unassembled WGS sequence"/>
</dbReference>
<evidence type="ECO:0000313" key="2">
    <source>
        <dbReference type="Proteomes" id="UP000299102"/>
    </source>
</evidence>
<proteinExistence type="predicted"/>
<organism evidence="1 2">
    <name type="scientific">Eumeta variegata</name>
    <name type="common">Bagworm moth</name>
    <name type="synonym">Eumeta japonica</name>
    <dbReference type="NCBI Taxonomy" id="151549"/>
    <lineage>
        <taxon>Eukaryota</taxon>
        <taxon>Metazoa</taxon>
        <taxon>Ecdysozoa</taxon>
        <taxon>Arthropoda</taxon>
        <taxon>Hexapoda</taxon>
        <taxon>Insecta</taxon>
        <taxon>Pterygota</taxon>
        <taxon>Neoptera</taxon>
        <taxon>Endopterygota</taxon>
        <taxon>Lepidoptera</taxon>
        <taxon>Glossata</taxon>
        <taxon>Ditrysia</taxon>
        <taxon>Tineoidea</taxon>
        <taxon>Psychidae</taxon>
        <taxon>Oiketicinae</taxon>
        <taxon>Eumeta</taxon>
    </lineage>
</organism>
<dbReference type="EMBL" id="BGZK01002027">
    <property type="protein sequence ID" value="GBP89759.1"/>
    <property type="molecule type" value="Genomic_DNA"/>
</dbReference>
<name>A0A4C1ZS00_EUMVA</name>